<keyword evidence="2" id="KW-1185">Reference proteome</keyword>
<dbReference type="EMBL" id="JAEDXU010000001">
    <property type="protein sequence ID" value="MBP1044689.1"/>
    <property type="molecule type" value="Genomic_DNA"/>
</dbReference>
<gene>
    <name evidence="1" type="ORF">I6N96_00240</name>
</gene>
<accession>A0ABS4CE81</accession>
<dbReference type="RefSeq" id="WP_209555496.1">
    <property type="nucleotide sequence ID" value="NZ_JAEDXU010000001.1"/>
</dbReference>
<dbReference type="SUPFAM" id="SSF52540">
    <property type="entry name" value="P-loop containing nucleoside triphosphate hydrolases"/>
    <property type="match status" value="1"/>
</dbReference>
<organism evidence="1 2">
    <name type="scientific">Enterococcus larvae</name>
    <dbReference type="NCBI Taxonomy" id="2794352"/>
    <lineage>
        <taxon>Bacteria</taxon>
        <taxon>Bacillati</taxon>
        <taxon>Bacillota</taxon>
        <taxon>Bacilli</taxon>
        <taxon>Lactobacillales</taxon>
        <taxon>Enterococcaceae</taxon>
        <taxon>Enterococcus</taxon>
    </lineage>
</organism>
<dbReference type="Pfam" id="PF13238">
    <property type="entry name" value="AAA_18"/>
    <property type="match status" value="1"/>
</dbReference>
<dbReference type="Gene3D" id="3.40.50.300">
    <property type="entry name" value="P-loop containing nucleotide triphosphate hydrolases"/>
    <property type="match status" value="1"/>
</dbReference>
<evidence type="ECO:0000313" key="1">
    <source>
        <dbReference type="EMBL" id="MBP1044689.1"/>
    </source>
</evidence>
<name>A0ABS4CE81_9ENTE</name>
<evidence type="ECO:0000313" key="2">
    <source>
        <dbReference type="Proteomes" id="UP000673375"/>
    </source>
</evidence>
<protein>
    <submittedName>
        <fullName evidence="1">AAA family ATPase</fullName>
    </submittedName>
</protein>
<dbReference type="InterPro" id="IPR027417">
    <property type="entry name" value="P-loop_NTPase"/>
</dbReference>
<proteinExistence type="predicted"/>
<sequence length="166" mass="18858">MKQVLFIGGPMGIGKTTISKSLAKKLEHSVFLDGDWCWDTHPFIVNDENKEMVIKNITFLLNSFLENTTIQTIVFCWVMHEQTIIDSLVTGLNEPFEFHSFSLISDEQTLTNHFMKDVQQGNRAAAHLESSLIRLPLYQELNTTCIDISTLSIEEATNSLLKHISN</sequence>
<dbReference type="Proteomes" id="UP000673375">
    <property type="component" value="Unassembled WGS sequence"/>
</dbReference>
<reference evidence="1 2" key="1">
    <citation type="submission" date="2020-12" db="EMBL/GenBank/DDBJ databases">
        <title>Vagococcus allomyrinae sp. nov. and Enterococcus lavae sp. nov., isolated from the larvae of Allomyrina dichotoma.</title>
        <authorList>
            <person name="Lee S.D."/>
        </authorList>
    </citation>
    <scope>NUCLEOTIDE SEQUENCE [LARGE SCALE GENOMIC DNA]</scope>
    <source>
        <strain evidence="1 2">BWM-S5</strain>
    </source>
</reference>
<comment type="caution">
    <text evidence="1">The sequence shown here is derived from an EMBL/GenBank/DDBJ whole genome shotgun (WGS) entry which is preliminary data.</text>
</comment>